<evidence type="ECO:0000256" key="1">
    <source>
        <dbReference type="SAM" id="MobiDB-lite"/>
    </source>
</evidence>
<feature type="region of interest" description="Disordered" evidence="1">
    <location>
        <begin position="452"/>
        <end position="472"/>
    </location>
</feature>
<dbReference type="SUPFAM" id="SSF51658">
    <property type="entry name" value="Xylose isomerase-like"/>
    <property type="match status" value="1"/>
</dbReference>
<organism evidence="6 7">
    <name type="scientific">Haloactinopolyspora alba</name>
    <dbReference type="NCBI Taxonomy" id="648780"/>
    <lineage>
        <taxon>Bacteria</taxon>
        <taxon>Bacillati</taxon>
        <taxon>Actinomycetota</taxon>
        <taxon>Actinomycetes</taxon>
        <taxon>Jiangellales</taxon>
        <taxon>Jiangellaceae</taxon>
        <taxon>Haloactinopolyspora</taxon>
    </lineage>
</organism>
<dbReference type="InterPro" id="IPR012938">
    <property type="entry name" value="Glc/Sorbosone_DH"/>
</dbReference>
<keyword evidence="2" id="KW-0732">Signal</keyword>
<protein>
    <submittedName>
        <fullName evidence="6">Xylose isomerase-like TIM barrel protein</fullName>
    </submittedName>
</protein>
<keyword evidence="7" id="KW-1185">Reference proteome</keyword>
<dbReference type="Pfam" id="PF07995">
    <property type="entry name" value="GSDH"/>
    <property type="match status" value="1"/>
</dbReference>
<dbReference type="GO" id="GO:0016853">
    <property type="term" value="F:isomerase activity"/>
    <property type="evidence" value="ECO:0007669"/>
    <property type="project" value="UniProtKB-KW"/>
</dbReference>
<proteinExistence type="predicted"/>
<dbReference type="PANTHER" id="PTHR40469:SF2">
    <property type="entry name" value="GALACTOSE-BINDING DOMAIN-LIKE SUPERFAMILY PROTEIN"/>
    <property type="match status" value="1"/>
</dbReference>
<gene>
    <name evidence="6" type="ORF">CLV30_12319</name>
</gene>
<dbReference type="AlphaFoldDB" id="A0A2P8DJ22"/>
<dbReference type="SUPFAM" id="SSF52317">
    <property type="entry name" value="Class I glutamine amidotransferase-like"/>
    <property type="match status" value="1"/>
</dbReference>
<sequence>MEQLPTRRPPTEARKGARAPRIAVLAAAVLLPFLAMGPPAQADPPPDTTAPGAAAAEEPRFNVLVFSGVTNYYHDSIPAGVEAVEQLGDEHDFAVTATDDASVFSDKGLRPFDAVVFNNTNSTPQKGNLLDAEQRAAFQRFVNGGGGFVGWHSATGTERDWDWYAGLVGAKFQNHPAPRPGRIEVLDRTHPSTAGLPQLWERNEEWYNWQASPNGDVHVLTEIRTTDDPEGLNEGPEHAHAWCQVYDGGRSWYTASGHHAETFSEPLFRQHILGGIEWAAGAADGDCAATEWGSFEKVQLEDDTNLADPYELAPLPDGRVLYIQRTGQIKLIHQDGEQPTTTLAGDLELNLPTTRTANGLTGLTIDDDFAENGWVYLLYTVPEEPVYRLSRFTLVGDTLDMDSEKAVLEFPIWRNELLANVHMAGSMTMDDEGNLYIATGDNTDPFESQGYTPIDERDGRRAADAQATSGNTNDLRGKIIRIHPTDDGGYTIPEGNLFPESEDTQDKTRPEIYAMGFRNPFRISYDDATDALLVADYGPDSGTTDPERGPAGLVEQNRILEAGNYGWPYCMGPNIPFVDYDFATGESGAEFDCDNPVNDSPNNTGLKQLPPAQEPLVWYGKHGEHSELFPEITGGGAPMAGPVYHYDENLESETKFPEYYDGKWFVYEYGSNWFKTVSLMNEAAPSERFEPAEPGDVQSINSFLPDTQFMSPFDAEFGPDGSLYTIDFGYGTGVGRGSHNDGSGIYRIDYVGGEQVTEPRDRCYGGYPSDVPVWFGDGKGDSGVPNHDVGDGCTIMDLVEHERPFDSHGDFVRTVGELTRELRAGGVVTARERARIVSAAAGSEVGKNPEREDPDRAVPDEKIGVVGYTVRDTMPAPDTEATLEALATCGYRNIEPSSGLYGYTGAELGTLIRDAGMKAPSAGLSFDQIANDIEGVIETAKGLGASYIRFSGSSSWDLQDYHRVADVLNEAGAVAREAGITLAYHNHGYEFEAQGGVRPYDVLVRETDPNFVTMELDLYWAVDAGVDPVALMKQYPGRFALLHVKDRAEDGSFADVGEGTIDFGRIFAHSELAGVDYYFTEHDQPEPDGISSACDSYANLRELRY</sequence>
<reference evidence="6 7" key="1">
    <citation type="submission" date="2018-03" db="EMBL/GenBank/DDBJ databases">
        <title>Genomic Encyclopedia of Archaeal and Bacterial Type Strains, Phase II (KMG-II): from individual species to whole genera.</title>
        <authorList>
            <person name="Goeker M."/>
        </authorList>
    </citation>
    <scope>NUCLEOTIDE SEQUENCE [LARGE SCALE GENOMIC DNA]</scope>
    <source>
        <strain evidence="6 7">DSM 45211</strain>
    </source>
</reference>
<comment type="caution">
    <text evidence="6">The sequence shown here is derived from an EMBL/GenBank/DDBJ whole genome shotgun (WGS) entry which is preliminary data.</text>
</comment>
<name>A0A2P8DJ22_9ACTN</name>
<evidence type="ECO:0000259" key="5">
    <source>
        <dbReference type="Pfam" id="PF07995"/>
    </source>
</evidence>
<dbReference type="InterPro" id="IPR036237">
    <property type="entry name" value="Xyl_isomerase-like_sf"/>
</dbReference>
<dbReference type="RefSeq" id="WP_106539428.1">
    <property type="nucleotide sequence ID" value="NZ_PYGE01000023.1"/>
</dbReference>
<evidence type="ECO:0000313" key="7">
    <source>
        <dbReference type="Proteomes" id="UP000243528"/>
    </source>
</evidence>
<feature type="domain" description="Glucose/Sorbosone dehydrogenase" evidence="5">
    <location>
        <begin position="307"/>
        <end position="570"/>
    </location>
</feature>
<keyword evidence="6" id="KW-0413">Isomerase</keyword>
<dbReference type="Proteomes" id="UP000243528">
    <property type="component" value="Unassembled WGS sequence"/>
</dbReference>
<feature type="domain" description="Xylose isomerase-like TIM barrel" evidence="3">
    <location>
        <begin position="883"/>
        <end position="1069"/>
    </location>
</feature>
<feature type="compositionally biased region" description="Basic and acidic residues" evidence="1">
    <location>
        <begin position="454"/>
        <end position="463"/>
    </location>
</feature>
<dbReference type="InterPro" id="IPR029010">
    <property type="entry name" value="ThuA-like"/>
</dbReference>
<dbReference type="Pfam" id="PF06283">
    <property type="entry name" value="ThuA"/>
    <property type="match status" value="1"/>
</dbReference>
<dbReference type="Pfam" id="PF01261">
    <property type="entry name" value="AP_endonuc_2"/>
    <property type="match status" value="1"/>
</dbReference>
<dbReference type="InterPro" id="IPR013022">
    <property type="entry name" value="Xyl_isomerase-like_TIM-brl"/>
</dbReference>
<evidence type="ECO:0000256" key="2">
    <source>
        <dbReference type="SAM" id="SignalP"/>
    </source>
</evidence>
<evidence type="ECO:0000259" key="4">
    <source>
        <dbReference type="Pfam" id="PF06283"/>
    </source>
</evidence>
<dbReference type="SUPFAM" id="SSF50952">
    <property type="entry name" value="Soluble quinoprotein glucose dehydrogenase"/>
    <property type="match status" value="1"/>
</dbReference>
<dbReference type="Gene3D" id="3.40.50.880">
    <property type="match status" value="1"/>
</dbReference>
<dbReference type="PANTHER" id="PTHR40469">
    <property type="entry name" value="SECRETED GLYCOSYL HYDROLASE"/>
    <property type="match status" value="1"/>
</dbReference>
<evidence type="ECO:0000313" key="6">
    <source>
        <dbReference type="EMBL" id="PSK97220.1"/>
    </source>
</evidence>
<dbReference type="InterPro" id="IPR011042">
    <property type="entry name" value="6-blade_b-propeller_TolB-like"/>
</dbReference>
<dbReference type="InterPro" id="IPR029062">
    <property type="entry name" value="Class_I_gatase-like"/>
</dbReference>
<feature type="chain" id="PRO_5015124710" evidence="2">
    <location>
        <begin position="43"/>
        <end position="1105"/>
    </location>
</feature>
<accession>A0A2P8DJ22</accession>
<dbReference type="OrthoDB" id="8217716at2"/>
<dbReference type="EMBL" id="PYGE01000023">
    <property type="protein sequence ID" value="PSK97220.1"/>
    <property type="molecule type" value="Genomic_DNA"/>
</dbReference>
<dbReference type="InterPro" id="IPR011041">
    <property type="entry name" value="Quinoprot_gluc/sorb_DH_b-prop"/>
</dbReference>
<dbReference type="Gene3D" id="2.120.10.30">
    <property type="entry name" value="TolB, C-terminal domain"/>
    <property type="match status" value="1"/>
</dbReference>
<dbReference type="Gene3D" id="3.20.20.150">
    <property type="entry name" value="Divalent-metal-dependent TIM barrel enzymes"/>
    <property type="match status" value="1"/>
</dbReference>
<evidence type="ECO:0000259" key="3">
    <source>
        <dbReference type="Pfam" id="PF01261"/>
    </source>
</evidence>
<feature type="signal peptide" evidence="2">
    <location>
        <begin position="1"/>
        <end position="42"/>
    </location>
</feature>
<feature type="domain" description="ThuA-like" evidence="4">
    <location>
        <begin position="62"/>
        <end position="279"/>
    </location>
</feature>